<dbReference type="RefSeq" id="WP_063262308.1">
    <property type="nucleotide sequence ID" value="NZ_LJKE01000084.1"/>
</dbReference>
<accession>A0A164M536</accession>
<dbReference type="CDD" id="cd04647">
    <property type="entry name" value="LbH_MAT_like"/>
    <property type="match status" value="1"/>
</dbReference>
<protein>
    <recommendedName>
        <fullName evidence="3">Acyltransferase</fullName>
    </recommendedName>
</protein>
<gene>
    <name evidence="1" type="ORF">B4088_4400</name>
</gene>
<dbReference type="Gene3D" id="2.160.10.10">
    <property type="entry name" value="Hexapeptide repeat proteins"/>
    <property type="match status" value="1"/>
</dbReference>
<dbReference type="InterPro" id="IPR011004">
    <property type="entry name" value="Trimer_LpxA-like_sf"/>
</dbReference>
<dbReference type="Pfam" id="PF00132">
    <property type="entry name" value="Hexapep"/>
    <property type="match status" value="1"/>
</dbReference>
<dbReference type="InterPro" id="IPR051159">
    <property type="entry name" value="Hexapeptide_acetyltransf"/>
</dbReference>
<evidence type="ECO:0000313" key="1">
    <source>
        <dbReference type="EMBL" id="KZD58118.1"/>
    </source>
</evidence>
<evidence type="ECO:0008006" key="3">
    <source>
        <dbReference type="Google" id="ProtNLM"/>
    </source>
</evidence>
<dbReference type="Proteomes" id="UP000076482">
    <property type="component" value="Unassembled WGS sequence"/>
</dbReference>
<dbReference type="EMBL" id="LJKE01000084">
    <property type="protein sequence ID" value="KZD58118.1"/>
    <property type="molecule type" value="Genomic_DNA"/>
</dbReference>
<organism evidence="1 2">
    <name type="scientific">Bacillus cereus</name>
    <dbReference type="NCBI Taxonomy" id="1396"/>
    <lineage>
        <taxon>Bacteria</taxon>
        <taxon>Bacillati</taxon>
        <taxon>Bacillota</taxon>
        <taxon>Bacilli</taxon>
        <taxon>Bacillales</taxon>
        <taxon>Bacillaceae</taxon>
        <taxon>Bacillus</taxon>
        <taxon>Bacillus cereus group</taxon>
    </lineage>
</organism>
<sequence>MRKYIMLCIGLLRLFNKKIINLGRLKTRGIKYFIGKSVRFWIHSRGYCDIGTKTWFSDFCNLEVNGGNLKLGYNNFFNTNCKLVAMSEITIGDNNLFGPNVVIVDHKHEYSNPNNLICKQGISSAPVKIGSDVWICANVVITQGVTIGNHIVVAANSVISKDLLEPGVYAGSPAKMVKKL</sequence>
<dbReference type="InterPro" id="IPR001451">
    <property type="entry name" value="Hexapep"/>
</dbReference>
<proteinExistence type="predicted"/>
<dbReference type="SUPFAM" id="SSF51161">
    <property type="entry name" value="Trimeric LpxA-like enzymes"/>
    <property type="match status" value="1"/>
</dbReference>
<comment type="caution">
    <text evidence="1">The sequence shown here is derived from an EMBL/GenBank/DDBJ whole genome shotgun (WGS) entry which is preliminary data.</text>
</comment>
<dbReference type="AlphaFoldDB" id="A0A164M536"/>
<dbReference type="PANTHER" id="PTHR23416">
    <property type="entry name" value="SIALIC ACID SYNTHASE-RELATED"/>
    <property type="match status" value="1"/>
</dbReference>
<evidence type="ECO:0000313" key="2">
    <source>
        <dbReference type="Proteomes" id="UP000076482"/>
    </source>
</evidence>
<dbReference type="PATRIC" id="fig|1396.535.peg.1485"/>
<name>A0A164M536_BACCE</name>
<reference evidence="1 2" key="1">
    <citation type="submission" date="2015-09" db="EMBL/GenBank/DDBJ databases">
        <title>Bacillus cereus food isolates.</title>
        <authorList>
            <person name="Boekhorst J."/>
        </authorList>
    </citation>
    <scope>NUCLEOTIDE SEQUENCE [LARGE SCALE GENOMIC DNA]</scope>
    <source>
        <strain evidence="1 2">B4088</strain>
    </source>
</reference>